<evidence type="ECO:0000256" key="7">
    <source>
        <dbReference type="RuleBase" id="RU361153"/>
    </source>
</evidence>
<feature type="domain" description="Glycoside hydrolase family 5" evidence="8">
    <location>
        <begin position="95"/>
        <end position="379"/>
    </location>
</feature>
<dbReference type="InterPro" id="IPR050386">
    <property type="entry name" value="Glycosyl_hydrolase_5"/>
</dbReference>
<dbReference type="AlphaFoldDB" id="A0A1H5U112"/>
<evidence type="ECO:0000256" key="4">
    <source>
        <dbReference type="ARBA" id="ARBA00023277"/>
    </source>
</evidence>
<dbReference type="GO" id="GO:0030245">
    <property type="term" value="P:cellulose catabolic process"/>
    <property type="evidence" value="ECO:0007669"/>
    <property type="project" value="UniProtKB-KW"/>
</dbReference>
<keyword evidence="2 7" id="KW-0378">Hydrolase</keyword>
<organism evidence="9 10">
    <name type="scientific">Xylanibacter ruminicola</name>
    <name type="common">Prevotella ruminicola</name>
    <dbReference type="NCBI Taxonomy" id="839"/>
    <lineage>
        <taxon>Bacteria</taxon>
        <taxon>Pseudomonadati</taxon>
        <taxon>Bacteroidota</taxon>
        <taxon>Bacteroidia</taxon>
        <taxon>Bacteroidales</taxon>
        <taxon>Prevotellaceae</taxon>
        <taxon>Xylanibacter</taxon>
    </lineage>
</organism>
<evidence type="ECO:0000259" key="8">
    <source>
        <dbReference type="Pfam" id="PF00150"/>
    </source>
</evidence>
<dbReference type="GO" id="GO:0009986">
    <property type="term" value="C:cell surface"/>
    <property type="evidence" value="ECO:0007669"/>
    <property type="project" value="TreeGrafter"/>
</dbReference>
<dbReference type="Pfam" id="PF00150">
    <property type="entry name" value="Cellulase"/>
    <property type="match status" value="1"/>
</dbReference>
<keyword evidence="5 7" id="KW-0326">Glycosidase</keyword>
<keyword evidence="3" id="KW-0136">Cellulose degradation</keyword>
<dbReference type="InterPro" id="IPR001547">
    <property type="entry name" value="Glyco_hydro_5"/>
</dbReference>
<protein>
    <submittedName>
        <fullName evidence="9">Aryl-phospho-beta-D-glucosidase BglC, GH1 family</fullName>
    </submittedName>
</protein>
<dbReference type="Proteomes" id="UP000236735">
    <property type="component" value="Unassembled WGS sequence"/>
</dbReference>
<evidence type="ECO:0000256" key="1">
    <source>
        <dbReference type="ARBA" id="ARBA00005641"/>
    </source>
</evidence>
<dbReference type="SUPFAM" id="SSF51445">
    <property type="entry name" value="(Trans)glycosidases"/>
    <property type="match status" value="1"/>
</dbReference>
<evidence type="ECO:0000313" key="10">
    <source>
        <dbReference type="Proteomes" id="UP000236735"/>
    </source>
</evidence>
<dbReference type="InterPro" id="IPR017853">
    <property type="entry name" value="GH"/>
</dbReference>
<accession>A0A1H5U112</accession>
<evidence type="ECO:0000256" key="2">
    <source>
        <dbReference type="ARBA" id="ARBA00022801"/>
    </source>
</evidence>
<dbReference type="GO" id="GO:0008422">
    <property type="term" value="F:beta-glucosidase activity"/>
    <property type="evidence" value="ECO:0007669"/>
    <property type="project" value="TreeGrafter"/>
</dbReference>
<comment type="similarity">
    <text evidence="1 7">Belongs to the glycosyl hydrolase 5 (cellulase A) family.</text>
</comment>
<reference evidence="9 10" key="1">
    <citation type="submission" date="2016-10" db="EMBL/GenBank/DDBJ databases">
        <authorList>
            <person name="de Groot N.N."/>
        </authorList>
    </citation>
    <scope>NUCLEOTIDE SEQUENCE [LARGE SCALE GENOMIC DNA]</scope>
    <source>
        <strain evidence="9 10">AR32</strain>
    </source>
</reference>
<evidence type="ECO:0000256" key="6">
    <source>
        <dbReference type="ARBA" id="ARBA00023326"/>
    </source>
</evidence>
<dbReference type="EMBL" id="FNUV01000003">
    <property type="protein sequence ID" value="SEF68699.1"/>
    <property type="molecule type" value="Genomic_DNA"/>
</dbReference>
<dbReference type="GO" id="GO:0005576">
    <property type="term" value="C:extracellular region"/>
    <property type="evidence" value="ECO:0007669"/>
    <property type="project" value="TreeGrafter"/>
</dbReference>
<dbReference type="PANTHER" id="PTHR31297:SF41">
    <property type="entry name" value="ENDOGLUCANASE, PUTATIVE (AFU_ORTHOLOGUE AFUA_5G01830)-RELATED"/>
    <property type="match status" value="1"/>
</dbReference>
<dbReference type="Gene3D" id="3.20.20.80">
    <property type="entry name" value="Glycosidases"/>
    <property type="match status" value="1"/>
</dbReference>
<gene>
    <name evidence="9" type="ORF">SAMN05216354_1176</name>
</gene>
<evidence type="ECO:0000256" key="5">
    <source>
        <dbReference type="ARBA" id="ARBA00023295"/>
    </source>
</evidence>
<keyword evidence="4" id="KW-0119">Carbohydrate metabolism</keyword>
<dbReference type="PANTHER" id="PTHR31297">
    <property type="entry name" value="GLUCAN ENDO-1,6-BETA-GLUCOSIDASE B"/>
    <property type="match status" value="1"/>
</dbReference>
<sequence length="606" mass="68180">MYNFSGAKLRKIFGFSKSFCRYLSLNLVTSENSSIFASRIINQINMKKIFTPILGLLLTFCTQIQAAEFETAKDAVKNMGVGWNLGNTLDANDMSKTWTSTSQHETCWGQPVTKPELMKMMKDAGFGAIRVPVTWYQEMDSNGKVNEAWMNRVKEVVDYVIDNGMYCILNVHHDTGADSNTFKSWLKASNNSYTSNKEKYEYLWKQIAETFKDYDQKLLFEAYNEMLDEKSNWNEPADKTDGYKAINDYAKSFVTTVRNTGGNNKDRNLVVNTYSASSTADAMKNLDLPEETGHIVFQLHSYPNWKSESNAKSEIDNLINNIKSNLLNRAPVIIGEYATFTTWPADLDYYTTDRKVALYAMDYFIKKTKEAGIGTFYWMGLSDGLNRNLPAFNQADLAQTLIKAYYGSTDGYKYPTASDFHTVYTVNYNSQWGELFLYGDWNSTSTLKLTEYKGVRIEMDNDYSGKLQIKVYGDKDGKNTDGSDKFKEQYIPLTAGSNTSTLDFDASVLGSTVLRITLQALEGTALTAKVNDAKLIKTDGTEVSGAVSVGWGCSVTSESTPKTSAIQSIHFNESHIDGAIYNLQGQRITKPQKGIYIQNGKKFIVK</sequence>
<proteinExistence type="inferred from homology"/>
<keyword evidence="6" id="KW-0624">Polysaccharide degradation</keyword>
<name>A0A1H5U112_XYLRU</name>
<evidence type="ECO:0000313" key="9">
    <source>
        <dbReference type="EMBL" id="SEF68699.1"/>
    </source>
</evidence>
<evidence type="ECO:0000256" key="3">
    <source>
        <dbReference type="ARBA" id="ARBA00023001"/>
    </source>
</evidence>